<feature type="region of interest" description="Disordered" evidence="1">
    <location>
        <begin position="320"/>
        <end position="353"/>
    </location>
</feature>
<feature type="compositionally biased region" description="Acidic residues" evidence="1">
    <location>
        <begin position="254"/>
        <end position="265"/>
    </location>
</feature>
<keyword evidence="2" id="KW-0732">Signal</keyword>
<keyword evidence="6" id="KW-1185">Reference proteome</keyword>
<evidence type="ECO:0000256" key="1">
    <source>
        <dbReference type="SAM" id="MobiDB-lite"/>
    </source>
</evidence>
<dbReference type="SUPFAM" id="SSF53300">
    <property type="entry name" value="vWA-like"/>
    <property type="match status" value="1"/>
</dbReference>
<organism evidence="5 6">
    <name type="scientific">Pinctada imbricata</name>
    <name type="common">Atlantic pearl-oyster</name>
    <name type="synonym">Pinctada martensii</name>
    <dbReference type="NCBI Taxonomy" id="66713"/>
    <lineage>
        <taxon>Eukaryota</taxon>
        <taxon>Metazoa</taxon>
        <taxon>Spiralia</taxon>
        <taxon>Lophotrochozoa</taxon>
        <taxon>Mollusca</taxon>
        <taxon>Bivalvia</taxon>
        <taxon>Autobranchia</taxon>
        <taxon>Pteriomorphia</taxon>
        <taxon>Pterioida</taxon>
        <taxon>Pterioidea</taxon>
        <taxon>Pteriidae</taxon>
        <taxon>Pinctada</taxon>
    </lineage>
</organism>
<feature type="compositionally biased region" description="Gly residues" evidence="1">
    <location>
        <begin position="149"/>
        <end position="158"/>
    </location>
</feature>
<dbReference type="Proteomes" id="UP001186944">
    <property type="component" value="Unassembled WGS sequence"/>
</dbReference>
<dbReference type="PROSITE" id="PS50940">
    <property type="entry name" value="CHIT_BIND_II"/>
    <property type="match status" value="1"/>
</dbReference>
<dbReference type="InterPro" id="IPR002035">
    <property type="entry name" value="VWF_A"/>
</dbReference>
<evidence type="ECO:0000259" key="3">
    <source>
        <dbReference type="PROSITE" id="PS50234"/>
    </source>
</evidence>
<feature type="chain" id="PRO_5041695938" evidence="2">
    <location>
        <begin position="19"/>
        <end position="1115"/>
    </location>
</feature>
<name>A0AA89C556_PINIB</name>
<dbReference type="Pfam" id="PF00092">
    <property type="entry name" value="VWA"/>
    <property type="match status" value="1"/>
</dbReference>
<feature type="compositionally biased region" description="Basic and acidic residues" evidence="1">
    <location>
        <begin position="266"/>
        <end position="282"/>
    </location>
</feature>
<feature type="domain" description="Chitin-binding type-2" evidence="4">
    <location>
        <begin position="730"/>
        <end position="792"/>
    </location>
</feature>
<dbReference type="AlphaFoldDB" id="A0AA89C556"/>
<dbReference type="Pfam" id="PF01607">
    <property type="entry name" value="CBM_14"/>
    <property type="match status" value="1"/>
</dbReference>
<reference evidence="5" key="1">
    <citation type="submission" date="2019-08" db="EMBL/GenBank/DDBJ databases">
        <title>The improved chromosome-level genome for the pearl oyster Pinctada fucata martensii using PacBio sequencing and Hi-C.</title>
        <authorList>
            <person name="Zheng Z."/>
        </authorList>
    </citation>
    <scope>NUCLEOTIDE SEQUENCE</scope>
    <source>
        <strain evidence="5">ZZ-2019</strain>
        <tissue evidence="5">Adductor muscle</tissue>
    </source>
</reference>
<feature type="compositionally biased region" description="Acidic residues" evidence="1">
    <location>
        <begin position="218"/>
        <end position="231"/>
    </location>
</feature>
<accession>A0AA89C556</accession>
<dbReference type="SMART" id="SM00494">
    <property type="entry name" value="ChtBD2"/>
    <property type="match status" value="2"/>
</dbReference>
<dbReference type="InterPro" id="IPR050525">
    <property type="entry name" value="ECM_Assembly_Org"/>
</dbReference>
<dbReference type="InterPro" id="IPR002557">
    <property type="entry name" value="Chitin-bd_dom"/>
</dbReference>
<feature type="region of interest" description="Disordered" evidence="1">
    <location>
        <begin position="687"/>
        <end position="725"/>
    </location>
</feature>
<dbReference type="PANTHER" id="PTHR24020">
    <property type="entry name" value="COLLAGEN ALPHA"/>
    <property type="match status" value="1"/>
</dbReference>
<gene>
    <name evidence="5" type="ORF">FSP39_004698</name>
</gene>
<evidence type="ECO:0000313" key="6">
    <source>
        <dbReference type="Proteomes" id="UP001186944"/>
    </source>
</evidence>
<dbReference type="GO" id="GO:0008061">
    <property type="term" value="F:chitin binding"/>
    <property type="evidence" value="ECO:0007669"/>
    <property type="project" value="InterPro"/>
</dbReference>
<dbReference type="PROSITE" id="PS50234">
    <property type="entry name" value="VWFA"/>
    <property type="match status" value="1"/>
</dbReference>
<feature type="signal peptide" evidence="2">
    <location>
        <begin position="1"/>
        <end position="18"/>
    </location>
</feature>
<feature type="compositionally biased region" description="Basic residues" evidence="1">
    <location>
        <begin position="713"/>
        <end position="723"/>
    </location>
</feature>
<dbReference type="InterPro" id="IPR036465">
    <property type="entry name" value="vWFA_dom_sf"/>
</dbReference>
<comment type="caution">
    <text evidence="5">The sequence shown here is derived from an EMBL/GenBank/DDBJ whole genome shotgun (WGS) entry which is preliminary data.</text>
</comment>
<dbReference type="GO" id="GO:0005576">
    <property type="term" value="C:extracellular region"/>
    <property type="evidence" value="ECO:0007669"/>
    <property type="project" value="InterPro"/>
</dbReference>
<feature type="domain" description="VWFA" evidence="3">
    <location>
        <begin position="505"/>
        <end position="671"/>
    </location>
</feature>
<dbReference type="SMART" id="SM00327">
    <property type="entry name" value="VWA"/>
    <property type="match status" value="1"/>
</dbReference>
<feature type="compositionally biased region" description="Gly residues" evidence="1">
    <location>
        <begin position="689"/>
        <end position="699"/>
    </location>
</feature>
<feature type="region of interest" description="Disordered" evidence="1">
    <location>
        <begin position="20"/>
        <end position="39"/>
    </location>
</feature>
<evidence type="ECO:0000256" key="2">
    <source>
        <dbReference type="SAM" id="SignalP"/>
    </source>
</evidence>
<sequence>MMRIIMFILAAMVGGVLSQEEEGGGGGEMGYSEGSPDMDFSVAEGEVENFIPQNFESSSPSNVYTEVQPLGSVEDAVTEEGPQMAAYTEDSGDGMSIGMEESSPESEDAFSESVLGENAEDTNPGSVAGGGSSAEFTPVESNSDDEGEGGFGDVGWGGDDGDEEEDGGFGAQRRWSEDDEDDKSDTSEEKDDDDSGINSSFNAPKPPGLGDDGWWGYDNDDDGDDDDEDDDEKKKNARINFQSYYDRMKTEKDDKEEDSDDDDSSEEKSDENSSEERKDKWKYYVNDDSGENRRKKQWYRNEYFDDYWNGENGRNDWLDDYFVDFDDSGENDGDNDSSDSKESSEERDDDDDYIFIPPYKKRLNRLQKYLENIDKNTNDKWRYNNIFWWRFRNRNQIRDKNQEPKQPGPYQEKYVPPPQNTNQDPPVTNEKINKTEPPSLKEIGQHPWDWVLNDIPPPDYGPTSPSVTPPFDMDFSTTPPTTWEIQTNVTNREWTVNNECNRRVDIVAMVDGKSNEADFELLKDSLTKLLYSMRISESRVRFGLVLNSNDATTRLPLVGDRGKLLQGVRDLTRPMDGRRSDKGLSVMRGMFRVRGRYGVPKVGLVILNDKTEFPQKTLEQAKRSRDEDVRVFTVGIGKQINTVEVTSIAYSPQYSHSLGDYKDLKGYISNLAKNICEMSKMVGKVKGSWGSGTSGGGGGDEGDPNGPRGPSAGRRRRQRHHGGYHGSGPCDGCKLLNGAAFNRHPTDCDKYVQCYFVAKNEIKAVYRDCPWGTFWNQTVLTCQDPSVAKCPNDPCVFSRGKIRQYRSKDSCRSYWQCNSHSHLKCCPPGERYEEDQGCVKDNGTCTDACPPRKEEVKVEPVVKEPVDVVGSCDKKPVLNKKRFYDQYVRGHGDIRMPCPPGTEFSPVDCACSIISVYENPRRVKGCQPEIIMDFEDGVRDVSGRMSWINNQGVNTRDGLAVFDGKNRILLPRFNRAEFGSTFIVRLRYKETGEFKGRSAVQALVNNGDCGQEGSIQIYTNNEKVGFVVKTKEEPGMRGMEIPKGTGWKEVEYAVIEGRLEGRVHGVAYTKEAKGDIETRNCALQIGYGFGYHNFVGLMDQIEIYKCKPEKKFSRS</sequence>
<feature type="region of interest" description="Disordered" evidence="1">
    <location>
        <begin position="398"/>
        <end position="440"/>
    </location>
</feature>
<dbReference type="SUPFAM" id="SSF57625">
    <property type="entry name" value="Invertebrate chitin-binding proteins"/>
    <property type="match status" value="1"/>
</dbReference>
<protein>
    <submittedName>
        <fullName evidence="5">Uncharacterized protein</fullName>
    </submittedName>
</protein>
<proteinExistence type="predicted"/>
<feature type="compositionally biased region" description="Acidic residues" evidence="1">
    <location>
        <begin position="320"/>
        <end position="337"/>
    </location>
</feature>
<feature type="compositionally biased region" description="Acidic residues" evidence="1">
    <location>
        <begin position="177"/>
        <end position="195"/>
    </location>
</feature>
<dbReference type="Gene3D" id="2.170.140.10">
    <property type="entry name" value="Chitin binding domain"/>
    <property type="match status" value="1"/>
</dbReference>
<dbReference type="CDD" id="cd01450">
    <property type="entry name" value="vWFA_subfamily_ECM"/>
    <property type="match status" value="1"/>
</dbReference>
<dbReference type="InterPro" id="IPR036508">
    <property type="entry name" value="Chitin-bd_dom_sf"/>
</dbReference>
<feature type="region of interest" description="Disordered" evidence="1">
    <location>
        <begin position="72"/>
        <end position="286"/>
    </location>
</feature>
<evidence type="ECO:0000259" key="4">
    <source>
        <dbReference type="PROSITE" id="PS50940"/>
    </source>
</evidence>
<dbReference type="EMBL" id="VSWD01000005">
    <property type="protein sequence ID" value="KAK3101594.1"/>
    <property type="molecule type" value="Genomic_DNA"/>
</dbReference>
<dbReference type="Gene3D" id="3.40.50.410">
    <property type="entry name" value="von Willebrand factor, type A domain"/>
    <property type="match status" value="1"/>
</dbReference>
<evidence type="ECO:0000313" key="5">
    <source>
        <dbReference type="EMBL" id="KAK3101594.1"/>
    </source>
</evidence>